<name>A0A165WI56_9AGAM</name>
<dbReference type="STRING" id="1314776.A0A165WI56"/>
<dbReference type="Proteomes" id="UP000076798">
    <property type="component" value="Unassembled WGS sequence"/>
</dbReference>
<proteinExistence type="predicted"/>
<evidence type="ECO:0000313" key="2">
    <source>
        <dbReference type="Proteomes" id="UP000076798"/>
    </source>
</evidence>
<organism evidence="1 2">
    <name type="scientific">Sistotremastrum suecicum HHB10207 ss-3</name>
    <dbReference type="NCBI Taxonomy" id="1314776"/>
    <lineage>
        <taxon>Eukaryota</taxon>
        <taxon>Fungi</taxon>
        <taxon>Dikarya</taxon>
        <taxon>Basidiomycota</taxon>
        <taxon>Agaricomycotina</taxon>
        <taxon>Agaricomycetes</taxon>
        <taxon>Sistotremastrales</taxon>
        <taxon>Sistotremastraceae</taxon>
        <taxon>Sistotremastrum</taxon>
    </lineage>
</organism>
<protein>
    <recommendedName>
        <fullName evidence="3">DUF4218 domain-containing protein</fullName>
    </recommendedName>
</protein>
<feature type="non-terminal residue" evidence="1">
    <location>
        <position position="133"/>
    </location>
</feature>
<evidence type="ECO:0008006" key="3">
    <source>
        <dbReference type="Google" id="ProtNLM"/>
    </source>
</evidence>
<dbReference type="AlphaFoldDB" id="A0A165WI56"/>
<feature type="non-terminal residue" evidence="1">
    <location>
        <position position="1"/>
    </location>
</feature>
<gene>
    <name evidence="1" type="ORF">SISSUDRAFT_969586</name>
</gene>
<evidence type="ECO:0000313" key="1">
    <source>
        <dbReference type="EMBL" id="KZT31178.1"/>
    </source>
</evidence>
<sequence>KTSLPSWITRAPKDVGSSKVGKLSADQWRITCTVHLPVTLIRLWGKKHRTSKESKLLFNFMELVHAARLSHLRLMTNAIADEFQVHLHRYLTGLQELFPNLKLTPYQHICLHLPFFFKHFGPTHSWRCFAFER</sequence>
<dbReference type="OrthoDB" id="3247418at2759"/>
<keyword evidence="2" id="KW-1185">Reference proteome</keyword>
<dbReference type="EMBL" id="KV428769">
    <property type="protein sequence ID" value="KZT31178.1"/>
    <property type="molecule type" value="Genomic_DNA"/>
</dbReference>
<reference evidence="1 2" key="1">
    <citation type="journal article" date="2016" name="Mol. Biol. Evol.">
        <title>Comparative Genomics of Early-Diverging Mushroom-Forming Fungi Provides Insights into the Origins of Lignocellulose Decay Capabilities.</title>
        <authorList>
            <person name="Nagy L.G."/>
            <person name="Riley R."/>
            <person name="Tritt A."/>
            <person name="Adam C."/>
            <person name="Daum C."/>
            <person name="Floudas D."/>
            <person name="Sun H."/>
            <person name="Yadav J.S."/>
            <person name="Pangilinan J."/>
            <person name="Larsson K.H."/>
            <person name="Matsuura K."/>
            <person name="Barry K."/>
            <person name="Labutti K."/>
            <person name="Kuo R."/>
            <person name="Ohm R.A."/>
            <person name="Bhattacharya S.S."/>
            <person name="Shirouzu T."/>
            <person name="Yoshinaga Y."/>
            <person name="Martin F.M."/>
            <person name="Grigoriev I.V."/>
            <person name="Hibbett D.S."/>
        </authorList>
    </citation>
    <scope>NUCLEOTIDE SEQUENCE [LARGE SCALE GENOMIC DNA]</scope>
    <source>
        <strain evidence="1 2">HHB10207 ss-3</strain>
    </source>
</reference>
<accession>A0A165WI56</accession>